<keyword evidence="6 7" id="KW-0472">Membrane</keyword>
<dbReference type="AlphaFoldDB" id="A0A7W8AAY4"/>
<evidence type="ECO:0000256" key="4">
    <source>
        <dbReference type="ARBA" id="ARBA00022692"/>
    </source>
</evidence>
<evidence type="ECO:0000256" key="3">
    <source>
        <dbReference type="ARBA" id="ARBA00022475"/>
    </source>
</evidence>
<proteinExistence type="inferred from homology"/>
<feature type="transmembrane region" description="Helical" evidence="7">
    <location>
        <begin position="171"/>
        <end position="192"/>
    </location>
</feature>
<feature type="transmembrane region" description="Helical" evidence="7">
    <location>
        <begin position="100"/>
        <end position="122"/>
    </location>
</feature>
<keyword evidence="4 7" id="KW-0812">Transmembrane</keyword>
<comment type="caution">
    <text evidence="9">The sequence shown here is derived from an EMBL/GenBank/DDBJ whole genome shotgun (WGS) entry which is preliminary data.</text>
</comment>
<accession>A0A7W8AAY4</accession>
<evidence type="ECO:0000256" key="1">
    <source>
        <dbReference type="ARBA" id="ARBA00004651"/>
    </source>
</evidence>
<dbReference type="EMBL" id="JACHIN010000011">
    <property type="protein sequence ID" value="MBB5081831.1"/>
    <property type="molecule type" value="Genomic_DNA"/>
</dbReference>
<dbReference type="InterPro" id="IPR035906">
    <property type="entry name" value="MetI-like_sf"/>
</dbReference>
<dbReference type="RefSeq" id="WP_312896649.1">
    <property type="nucleotide sequence ID" value="NZ_JACHIN010000011.1"/>
</dbReference>
<dbReference type="Gene3D" id="1.10.3720.10">
    <property type="entry name" value="MetI-like"/>
    <property type="match status" value="1"/>
</dbReference>
<name>A0A7W8AAY4_9ACTN</name>
<evidence type="ECO:0000256" key="5">
    <source>
        <dbReference type="ARBA" id="ARBA00022989"/>
    </source>
</evidence>
<dbReference type="PROSITE" id="PS50928">
    <property type="entry name" value="ABC_TM1"/>
    <property type="match status" value="1"/>
</dbReference>
<evidence type="ECO:0000256" key="6">
    <source>
        <dbReference type="ARBA" id="ARBA00023136"/>
    </source>
</evidence>
<protein>
    <submittedName>
        <fullName evidence="9">Peptide/nickel transport system permease protein</fullName>
    </submittedName>
</protein>
<keyword evidence="2 7" id="KW-0813">Transport</keyword>
<dbReference type="PANTHER" id="PTHR43163">
    <property type="entry name" value="DIPEPTIDE TRANSPORT SYSTEM PERMEASE PROTEIN DPPB-RELATED"/>
    <property type="match status" value="1"/>
</dbReference>
<gene>
    <name evidence="9" type="ORF">HNR40_007326</name>
</gene>
<evidence type="ECO:0000256" key="2">
    <source>
        <dbReference type="ARBA" id="ARBA00022448"/>
    </source>
</evidence>
<dbReference type="CDD" id="cd06261">
    <property type="entry name" value="TM_PBP2"/>
    <property type="match status" value="1"/>
</dbReference>
<keyword evidence="10" id="KW-1185">Reference proteome</keyword>
<keyword evidence="5 7" id="KW-1133">Transmembrane helix</keyword>
<evidence type="ECO:0000313" key="10">
    <source>
        <dbReference type="Proteomes" id="UP000568380"/>
    </source>
</evidence>
<dbReference type="InterPro" id="IPR000515">
    <property type="entry name" value="MetI-like"/>
</dbReference>
<evidence type="ECO:0000313" key="9">
    <source>
        <dbReference type="EMBL" id="MBB5081831.1"/>
    </source>
</evidence>
<feature type="transmembrane region" description="Helical" evidence="7">
    <location>
        <begin position="134"/>
        <end position="159"/>
    </location>
</feature>
<feature type="transmembrane region" description="Helical" evidence="7">
    <location>
        <begin position="273"/>
        <end position="299"/>
    </location>
</feature>
<dbReference type="Pfam" id="PF19300">
    <property type="entry name" value="BPD_transp_1_N"/>
    <property type="match status" value="1"/>
</dbReference>
<keyword evidence="3" id="KW-1003">Cell membrane</keyword>
<dbReference type="Proteomes" id="UP000568380">
    <property type="component" value="Unassembled WGS sequence"/>
</dbReference>
<comment type="similarity">
    <text evidence="7">Belongs to the binding-protein-dependent transport system permease family.</text>
</comment>
<organism evidence="9 10">
    <name type="scientific">Nonomuraea endophytica</name>
    <dbReference type="NCBI Taxonomy" id="714136"/>
    <lineage>
        <taxon>Bacteria</taxon>
        <taxon>Bacillati</taxon>
        <taxon>Actinomycetota</taxon>
        <taxon>Actinomycetes</taxon>
        <taxon>Streptosporangiales</taxon>
        <taxon>Streptosporangiaceae</taxon>
        <taxon>Nonomuraea</taxon>
    </lineage>
</organism>
<dbReference type="Pfam" id="PF00528">
    <property type="entry name" value="BPD_transp_1"/>
    <property type="match status" value="1"/>
</dbReference>
<dbReference type="InterPro" id="IPR045621">
    <property type="entry name" value="BPD_transp_1_N"/>
</dbReference>
<dbReference type="GO" id="GO:0071916">
    <property type="term" value="F:dipeptide transmembrane transporter activity"/>
    <property type="evidence" value="ECO:0007669"/>
    <property type="project" value="TreeGrafter"/>
</dbReference>
<comment type="subcellular location">
    <subcellularLocation>
        <location evidence="1 7">Cell membrane</location>
        <topology evidence="1 7">Multi-pass membrane protein</topology>
    </subcellularLocation>
</comment>
<evidence type="ECO:0000259" key="8">
    <source>
        <dbReference type="PROSITE" id="PS50928"/>
    </source>
</evidence>
<reference evidence="9 10" key="1">
    <citation type="submission" date="2020-08" db="EMBL/GenBank/DDBJ databases">
        <title>Genomic Encyclopedia of Type Strains, Phase IV (KMG-IV): sequencing the most valuable type-strain genomes for metagenomic binning, comparative biology and taxonomic classification.</title>
        <authorList>
            <person name="Goeker M."/>
        </authorList>
    </citation>
    <scope>NUCLEOTIDE SEQUENCE [LARGE SCALE GENOMIC DNA]</scope>
    <source>
        <strain evidence="9 10">DSM 45385</strain>
    </source>
</reference>
<sequence length="309" mass="32020">MRTLLKRLVAGLAVLYGAASLAFLSLHLIPGDPVAILLGPATTASPEVRRQISAELGFDRPLLTQYLGHLGRLASGDLGSSYQLQRPVGWLIADQLGPTVQLAVAAIVVALALALISAITTAGRHPAARALASAWELTAVSLPSYWLGVLLLTAFSFHLRLFPIIGGDGPAALVLPAVTLALPIAGVLAQVLREGLESALAQPFALTARARGLSQTAVRLRHALRHAAGSLATLAGWLVGTLLGGAVLVETVFGRPGLGALTLQAVQNRDMPVVMGVVLVSALTFVVISALVDLLYLAIDPRLRGAVVA</sequence>
<dbReference type="SUPFAM" id="SSF161098">
    <property type="entry name" value="MetI-like"/>
    <property type="match status" value="1"/>
</dbReference>
<dbReference type="PANTHER" id="PTHR43163:SF6">
    <property type="entry name" value="DIPEPTIDE TRANSPORT SYSTEM PERMEASE PROTEIN DPPB-RELATED"/>
    <property type="match status" value="1"/>
</dbReference>
<feature type="transmembrane region" description="Helical" evidence="7">
    <location>
        <begin position="231"/>
        <end position="253"/>
    </location>
</feature>
<dbReference type="GO" id="GO:0005886">
    <property type="term" value="C:plasma membrane"/>
    <property type="evidence" value="ECO:0007669"/>
    <property type="project" value="UniProtKB-SubCell"/>
</dbReference>
<feature type="domain" description="ABC transmembrane type-1" evidence="8">
    <location>
        <begin position="96"/>
        <end position="296"/>
    </location>
</feature>
<evidence type="ECO:0000256" key="7">
    <source>
        <dbReference type="RuleBase" id="RU363032"/>
    </source>
</evidence>